<dbReference type="GO" id="GO:0017004">
    <property type="term" value="P:cytochrome complex assembly"/>
    <property type="evidence" value="ECO:0007669"/>
    <property type="project" value="UniProtKB-KW"/>
</dbReference>
<dbReference type="InterPro" id="IPR000866">
    <property type="entry name" value="AhpC/TSA"/>
</dbReference>
<dbReference type="PROSITE" id="PS51352">
    <property type="entry name" value="THIOREDOXIN_2"/>
    <property type="match status" value="1"/>
</dbReference>
<feature type="domain" description="Thioredoxin" evidence="4">
    <location>
        <begin position="191"/>
        <end position="334"/>
    </location>
</feature>
<evidence type="ECO:0000313" key="5">
    <source>
        <dbReference type="EMBL" id="MBW2937908.1"/>
    </source>
</evidence>
<keyword evidence="6" id="KW-1185">Reference proteome</keyword>
<dbReference type="CDD" id="cd02966">
    <property type="entry name" value="TlpA_like_family"/>
    <property type="match status" value="1"/>
</dbReference>
<name>A0A9X1JXA0_9FLAO</name>
<comment type="caution">
    <text evidence="5">The sequence shown here is derived from an EMBL/GenBank/DDBJ whole genome shotgun (WGS) entry which is preliminary data.</text>
</comment>
<proteinExistence type="predicted"/>
<keyword evidence="3" id="KW-0676">Redox-active center</keyword>
<dbReference type="RefSeq" id="WP_219052354.1">
    <property type="nucleotide sequence ID" value="NZ_JAHWDP010000003.1"/>
</dbReference>
<dbReference type="PANTHER" id="PTHR42852:SF6">
    <property type="entry name" value="THIOL:DISULFIDE INTERCHANGE PROTEIN DSBE"/>
    <property type="match status" value="1"/>
</dbReference>
<gene>
    <name evidence="5" type="ORF">KXJ69_07305</name>
</gene>
<dbReference type="Proteomes" id="UP001138686">
    <property type="component" value="Unassembled WGS sequence"/>
</dbReference>
<protein>
    <submittedName>
        <fullName evidence="5">TlpA family protein disulfide reductase</fullName>
    </submittedName>
</protein>
<accession>A0A9X1JXA0</accession>
<reference evidence="5" key="1">
    <citation type="submission" date="2021-07" db="EMBL/GenBank/DDBJ databases">
        <title>Aureisphaera sp. CAU 1614 isolated from sea sediment.</title>
        <authorList>
            <person name="Kim W."/>
        </authorList>
    </citation>
    <scope>NUCLEOTIDE SEQUENCE</scope>
    <source>
        <strain evidence="5">CAU 1614</strain>
    </source>
</reference>
<keyword evidence="2" id="KW-1015">Disulfide bond</keyword>
<evidence type="ECO:0000256" key="1">
    <source>
        <dbReference type="ARBA" id="ARBA00022748"/>
    </source>
</evidence>
<dbReference type="GO" id="GO:0016491">
    <property type="term" value="F:oxidoreductase activity"/>
    <property type="evidence" value="ECO:0007669"/>
    <property type="project" value="InterPro"/>
</dbReference>
<evidence type="ECO:0000256" key="2">
    <source>
        <dbReference type="ARBA" id="ARBA00023157"/>
    </source>
</evidence>
<keyword evidence="1" id="KW-0201">Cytochrome c-type biogenesis</keyword>
<dbReference type="EMBL" id="JAHWDP010000003">
    <property type="protein sequence ID" value="MBW2937908.1"/>
    <property type="molecule type" value="Genomic_DNA"/>
</dbReference>
<dbReference type="GO" id="GO:0016209">
    <property type="term" value="F:antioxidant activity"/>
    <property type="evidence" value="ECO:0007669"/>
    <property type="project" value="InterPro"/>
</dbReference>
<dbReference type="InterPro" id="IPR013766">
    <property type="entry name" value="Thioredoxin_domain"/>
</dbReference>
<organism evidence="5 6">
    <name type="scientific">Halomarinibacterium sedimenti</name>
    <dbReference type="NCBI Taxonomy" id="2857106"/>
    <lineage>
        <taxon>Bacteria</taxon>
        <taxon>Pseudomonadati</taxon>
        <taxon>Bacteroidota</taxon>
        <taxon>Flavobacteriia</taxon>
        <taxon>Flavobacteriales</taxon>
        <taxon>Flavobacteriaceae</taxon>
        <taxon>Halomarinibacterium</taxon>
    </lineage>
</organism>
<dbReference type="PANTHER" id="PTHR42852">
    <property type="entry name" value="THIOL:DISULFIDE INTERCHANGE PROTEIN DSBE"/>
    <property type="match status" value="1"/>
</dbReference>
<evidence type="ECO:0000259" key="4">
    <source>
        <dbReference type="PROSITE" id="PS51352"/>
    </source>
</evidence>
<evidence type="ECO:0000313" key="6">
    <source>
        <dbReference type="Proteomes" id="UP001138686"/>
    </source>
</evidence>
<dbReference type="Pfam" id="PF00578">
    <property type="entry name" value="AhpC-TSA"/>
    <property type="match status" value="1"/>
</dbReference>
<dbReference type="InterPro" id="IPR050553">
    <property type="entry name" value="Thioredoxin_ResA/DsbE_sf"/>
</dbReference>
<sequence>MKYSIFAFVSILFISCNQPVEKDYVSFSGKIKNKNSDTIKIRSKEYSKTILVNEDGTFSDTLKLKPGLYSFNDGVEGTRVFLKNGYEITMTLDTEMFDETIKYEGIGAENNNFLAEKSLLEEKLFDIDVDDYNQETLDMKLSSIESELSQFVDTKQNLDTMVVNSSKKSIQGNIKAYKGYLSELIALRENLPAGTPSPTFEGYENHAGGTSSLVDLKGKYVYVDVWATWCGPCKVEIPYLKEVEKEFHNKNIAFVSISIDKAKDHEKWVAMVSEKELSGVQLFADNDWNSKFVKDYYINGIPRFILIDPSGNIVTPDAPRPSNPKLKEMLNGLL</sequence>
<dbReference type="AlphaFoldDB" id="A0A9X1JXA0"/>
<evidence type="ECO:0000256" key="3">
    <source>
        <dbReference type="ARBA" id="ARBA00023284"/>
    </source>
</evidence>
<dbReference type="PROSITE" id="PS51257">
    <property type="entry name" value="PROKAR_LIPOPROTEIN"/>
    <property type="match status" value="1"/>
</dbReference>